<evidence type="ECO:0000313" key="2">
    <source>
        <dbReference type="EMBL" id="PZO74690.1"/>
    </source>
</evidence>
<evidence type="ECO:0000256" key="1">
    <source>
        <dbReference type="SAM" id="Phobius"/>
    </source>
</evidence>
<comment type="caution">
    <text evidence="2">The sequence shown here is derived from an EMBL/GenBank/DDBJ whole genome shotgun (WGS) entry which is preliminary data.</text>
</comment>
<keyword evidence="1" id="KW-0472">Membrane</keyword>
<organism evidence="2 3">
    <name type="scientific">Sphingomonas hengshuiensis</name>
    <dbReference type="NCBI Taxonomy" id="1609977"/>
    <lineage>
        <taxon>Bacteria</taxon>
        <taxon>Pseudomonadati</taxon>
        <taxon>Pseudomonadota</taxon>
        <taxon>Alphaproteobacteria</taxon>
        <taxon>Sphingomonadales</taxon>
        <taxon>Sphingomonadaceae</taxon>
        <taxon>Sphingomonas</taxon>
    </lineage>
</organism>
<sequence length="87" mass="9239">MQPLAEGLPVWVAADPVIQRLDMKNAKTRYLPLVIVPAIMPAVLMPLLVSQHVPANLIDGAMGVSIGLAIVGLVRMKRGRGRCAATS</sequence>
<dbReference type="Proteomes" id="UP000248614">
    <property type="component" value="Unassembled WGS sequence"/>
</dbReference>
<protein>
    <submittedName>
        <fullName evidence="2">Uncharacterized protein</fullName>
    </submittedName>
</protein>
<keyword evidence="1" id="KW-1133">Transmembrane helix</keyword>
<feature type="transmembrane region" description="Helical" evidence="1">
    <location>
        <begin position="55"/>
        <end position="74"/>
    </location>
</feature>
<dbReference type="AlphaFoldDB" id="A0A2W4YX81"/>
<proteinExistence type="predicted"/>
<gene>
    <name evidence="2" type="ORF">DI632_12765</name>
</gene>
<name>A0A2W4YX81_9SPHN</name>
<feature type="transmembrane region" description="Helical" evidence="1">
    <location>
        <begin position="30"/>
        <end position="49"/>
    </location>
</feature>
<dbReference type="EMBL" id="QFNF01000039">
    <property type="protein sequence ID" value="PZO74690.1"/>
    <property type="molecule type" value="Genomic_DNA"/>
</dbReference>
<keyword evidence="1" id="KW-0812">Transmembrane</keyword>
<accession>A0A2W4YX81</accession>
<evidence type="ECO:0000313" key="3">
    <source>
        <dbReference type="Proteomes" id="UP000248614"/>
    </source>
</evidence>
<reference evidence="2 3" key="1">
    <citation type="submission" date="2017-08" db="EMBL/GenBank/DDBJ databases">
        <title>Infants hospitalized years apart are colonized by the same room-sourced microbial strains.</title>
        <authorList>
            <person name="Brooks B."/>
            <person name="Olm M.R."/>
            <person name="Firek B.A."/>
            <person name="Baker R."/>
            <person name="Thomas B.C."/>
            <person name="Morowitz M.J."/>
            <person name="Banfield J.F."/>
        </authorList>
    </citation>
    <scope>NUCLEOTIDE SEQUENCE [LARGE SCALE GENOMIC DNA]</scope>
    <source>
        <strain evidence="2">S2_018_000_R3_110</strain>
    </source>
</reference>